<keyword evidence="2" id="KW-0456">Lyase</keyword>
<evidence type="ECO:0000256" key="1">
    <source>
        <dbReference type="ARBA" id="ARBA00022723"/>
    </source>
</evidence>
<dbReference type="SMART" id="SM01007">
    <property type="entry name" value="Aldolase_II"/>
    <property type="match status" value="1"/>
</dbReference>
<dbReference type="GO" id="GO:0005829">
    <property type="term" value="C:cytosol"/>
    <property type="evidence" value="ECO:0007669"/>
    <property type="project" value="TreeGrafter"/>
</dbReference>
<feature type="domain" description="Class II aldolase/adducin N-terminal" evidence="3">
    <location>
        <begin position="1"/>
        <end position="170"/>
    </location>
</feature>
<sequence length="218" mass="23381">MRVASRALGRANLVHAYGHCSVRLDDEHLLVCAAMPMGLVTKEPGVVVPIRGPLPAGVLGEVCVHQQIYVRRPEVGAVVRSMPRYLMSLSAASITPIARHGPGSYFAPSVPLWRDVQLVRSASQAQGVVDTLGTSRAVVMRANGAVVVGGTLEEAVAMTWFLEDAARVEYEVRAIGAADSAVFSEEDSRQRATTAGRIIERMWDYLTVGDVEVDAGTL</sequence>
<dbReference type="STRING" id="1804984.AYM40_21215"/>
<organism evidence="4 5">
    <name type="scientific">Paraburkholderia phytofirmans OLGA172</name>
    <dbReference type="NCBI Taxonomy" id="1417228"/>
    <lineage>
        <taxon>Bacteria</taxon>
        <taxon>Pseudomonadati</taxon>
        <taxon>Pseudomonadota</taxon>
        <taxon>Betaproteobacteria</taxon>
        <taxon>Burkholderiales</taxon>
        <taxon>Burkholderiaceae</taxon>
        <taxon>Paraburkholderia</taxon>
    </lineage>
</organism>
<dbReference type="Proteomes" id="UP000076852">
    <property type="component" value="Chromosome 2"/>
</dbReference>
<accession>A0A160FWD5</accession>
<dbReference type="SUPFAM" id="SSF53639">
    <property type="entry name" value="AraD/HMP-PK domain-like"/>
    <property type="match status" value="1"/>
</dbReference>
<dbReference type="EMBL" id="CP014579">
    <property type="protein sequence ID" value="ANB77406.1"/>
    <property type="molecule type" value="Genomic_DNA"/>
</dbReference>
<proteinExistence type="predicted"/>
<dbReference type="OrthoDB" id="5500703at2"/>
<dbReference type="InterPro" id="IPR050197">
    <property type="entry name" value="Aldolase_class_II_sugar_metab"/>
</dbReference>
<evidence type="ECO:0000256" key="2">
    <source>
        <dbReference type="ARBA" id="ARBA00023239"/>
    </source>
</evidence>
<protein>
    <submittedName>
        <fullName evidence="4">Aldolase</fullName>
    </submittedName>
</protein>
<dbReference type="InterPro" id="IPR036409">
    <property type="entry name" value="Aldolase_II/adducin_N_sf"/>
</dbReference>
<dbReference type="PANTHER" id="PTHR22789">
    <property type="entry name" value="FUCULOSE PHOSPHATE ALDOLASE"/>
    <property type="match status" value="1"/>
</dbReference>
<dbReference type="PANTHER" id="PTHR22789:SF0">
    <property type="entry name" value="3-OXO-TETRONATE 4-PHOSPHATE DECARBOXYLASE-RELATED"/>
    <property type="match status" value="1"/>
</dbReference>
<keyword evidence="1" id="KW-0479">Metal-binding</keyword>
<dbReference type="Pfam" id="PF00596">
    <property type="entry name" value="Aldolase_II"/>
    <property type="match status" value="1"/>
</dbReference>
<reference evidence="4 5" key="1">
    <citation type="journal article" date="2016" name="Gene">
        <title>PacBio SMRT assembly of a complex multi-replicon genome reveals chlorocatechol degradative operon in a region of genome plasticity.</title>
        <authorList>
            <person name="Ricker N."/>
            <person name="Shen S.Y."/>
            <person name="Goordial J."/>
            <person name="Jin S."/>
            <person name="Fulthorpe R.R."/>
        </authorList>
    </citation>
    <scope>NUCLEOTIDE SEQUENCE [LARGE SCALE GENOMIC DNA]</scope>
    <source>
        <strain evidence="4 5">OLGA172</strain>
    </source>
</reference>
<gene>
    <name evidence="4" type="ORF">AYM40_21215</name>
</gene>
<name>A0A160FWD5_9BURK</name>
<dbReference type="GO" id="GO:0019323">
    <property type="term" value="P:pentose catabolic process"/>
    <property type="evidence" value="ECO:0007669"/>
    <property type="project" value="TreeGrafter"/>
</dbReference>
<evidence type="ECO:0000259" key="3">
    <source>
        <dbReference type="SMART" id="SM01007"/>
    </source>
</evidence>
<dbReference type="GO" id="GO:0046872">
    <property type="term" value="F:metal ion binding"/>
    <property type="evidence" value="ECO:0007669"/>
    <property type="project" value="UniProtKB-KW"/>
</dbReference>
<keyword evidence="5" id="KW-1185">Reference proteome</keyword>
<dbReference type="KEGG" id="buz:AYM40_21215"/>
<dbReference type="GO" id="GO:0016832">
    <property type="term" value="F:aldehyde-lyase activity"/>
    <property type="evidence" value="ECO:0007669"/>
    <property type="project" value="TreeGrafter"/>
</dbReference>
<evidence type="ECO:0000313" key="5">
    <source>
        <dbReference type="Proteomes" id="UP000076852"/>
    </source>
</evidence>
<dbReference type="AlphaFoldDB" id="A0A160FWD5"/>
<dbReference type="Gene3D" id="3.40.225.10">
    <property type="entry name" value="Class II aldolase/adducin N-terminal domain"/>
    <property type="match status" value="1"/>
</dbReference>
<evidence type="ECO:0000313" key="4">
    <source>
        <dbReference type="EMBL" id="ANB77406.1"/>
    </source>
</evidence>
<dbReference type="InterPro" id="IPR001303">
    <property type="entry name" value="Aldolase_II/adducin_N"/>
</dbReference>